<evidence type="ECO:0000313" key="2">
    <source>
        <dbReference type="EMBL" id="AFQ44232.1"/>
    </source>
</evidence>
<dbReference type="Gene3D" id="1.10.1900.10">
    <property type="entry name" value="c-terminal domain of poly(a) binding protein"/>
    <property type="match status" value="1"/>
</dbReference>
<evidence type="ECO:0000313" key="3">
    <source>
        <dbReference type="Proteomes" id="UP000005262"/>
    </source>
</evidence>
<dbReference type="RefSeq" id="WP_014903146.1">
    <property type="nucleotide sequence ID" value="NC_018515.1"/>
</dbReference>
<feature type="transmembrane region" description="Helical" evidence="1">
    <location>
        <begin position="96"/>
        <end position="119"/>
    </location>
</feature>
<gene>
    <name evidence="2" type="ordered locus">Desmer_2298</name>
</gene>
<keyword evidence="1" id="KW-0812">Transmembrane</keyword>
<reference evidence="3" key="2">
    <citation type="submission" date="2012-08" db="EMBL/GenBank/DDBJ databases">
        <title>Finished genome of Desulfosporosinus meridiei DSM 13257.</title>
        <authorList>
            <person name="Huntemann M."/>
            <person name="Wei C.-L."/>
            <person name="Han J."/>
            <person name="Detter J.C."/>
            <person name="Han C."/>
            <person name="Davenport K."/>
            <person name="Daligault H."/>
            <person name="Erkkila T."/>
            <person name="Gu W."/>
            <person name="Munk A.C.C."/>
            <person name="Teshima H."/>
            <person name="Xu Y."/>
            <person name="Chain P."/>
            <person name="Tapia R."/>
            <person name="Chen A."/>
            <person name="Krypides N."/>
            <person name="Mavromatis K."/>
            <person name="Markowitz V."/>
            <person name="Szeto E."/>
            <person name="Ivanova N."/>
            <person name="Mikhailova N."/>
            <person name="Ovchinnikova G."/>
            <person name="Pagani I."/>
            <person name="Pati A."/>
            <person name="Goodwin L."/>
            <person name="Peters L."/>
            <person name="Pitluck S."/>
            <person name="Woyke T."/>
            <person name="Pester M."/>
            <person name="Spring S."/>
            <person name="Ollivier B."/>
            <person name="Rattei T."/>
            <person name="Klenk H.-P."/>
            <person name="Wagner M."/>
            <person name="Loy A."/>
        </authorList>
    </citation>
    <scope>NUCLEOTIDE SEQUENCE [LARGE SCALE GENOMIC DNA]</scope>
    <source>
        <strain evidence="3">ATCC BAA-275 / DSM 13257 / NCIMB 13706 / S10</strain>
    </source>
</reference>
<keyword evidence="1" id="KW-1133">Transmembrane helix</keyword>
<organism evidence="2 3">
    <name type="scientific">Desulfosporosinus meridiei (strain ATCC BAA-275 / DSM 13257 / KCTC 12902 / NCIMB 13706 / S10)</name>
    <dbReference type="NCBI Taxonomy" id="768704"/>
    <lineage>
        <taxon>Bacteria</taxon>
        <taxon>Bacillati</taxon>
        <taxon>Bacillota</taxon>
        <taxon>Clostridia</taxon>
        <taxon>Eubacteriales</taxon>
        <taxon>Desulfitobacteriaceae</taxon>
        <taxon>Desulfosporosinus</taxon>
    </lineage>
</organism>
<evidence type="ECO:0000256" key="1">
    <source>
        <dbReference type="SAM" id="Phobius"/>
    </source>
</evidence>
<accession>J7IQV3</accession>
<dbReference type="EMBL" id="CP003629">
    <property type="protein sequence ID" value="AFQ44232.1"/>
    <property type="molecule type" value="Genomic_DNA"/>
</dbReference>
<feature type="transmembrane region" description="Helical" evidence="1">
    <location>
        <begin position="131"/>
        <end position="150"/>
    </location>
</feature>
<dbReference type="AlphaFoldDB" id="J7IQV3"/>
<dbReference type="OrthoDB" id="1655249at2"/>
<keyword evidence="1" id="KW-0472">Membrane</keyword>
<evidence type="ECO:0008006" key="4">
    <source>
        <dbReference type="Google" id="ProtNLM"/>
    </source>
</evidence>
<keyword evidence="3" id="KW-1185">Reference proteome</keyword>
<feature type="transmembrane region" description="Helical" evidence="1">
    <location>
        <begin position="195"/>
        <end position="213"/>
    </location>
</feature>
<dbReference type="eggNOG" id="COG4817">
    <property type="taxonomic scope" value="Bacteria"/>
</dbReference>
<dbReference type="KEGG" id="dmi:Desmer_2298"/>
<dbReference type="HOGENOM" id="CLU_085026_1_1_9"/>
<name>J7IQV3_DESMD</name>
<dbReference type="STRING" id="768704.Desmer_2298"/>
<proteinExistence type="predicted"/>
<dbReference type="SUPFAM" id="SSF158560">
    <property type="entry name" value="BH3980-like"/>
    <property type="match status" value="1"/>
</dbReference>
<feature type="transmembrane region" description="Helical" evidence="1">
    <location>
        <begin position="171"/>
        <end position="189"/>
    </location>
</feature>
<dbReference type="Proteomes" id="UP000005262">
    <property type="component" value="Chromosome"/>
</dbReference>
<sequence>MANQLEKLRKENNLLDKQLSKENNTIMMDMVCYLRSSDLCDYDIEIIRKELTGMALEAQLRNEKFSDAVGDDYKALCDELMKNGRQKTLNEKALEILYVLVFGVGTLYLVEILFSSTIINIVKFGQFTMPITSGFLVSTFIAVVMAFSVYNYFTKNSFELSNHNRKTQIKFIIAFTVVWTAVLLIRVFMENTVLWSVNCLYPAAFLALAFVLIKRLEDRHANNLLKFNR</sequence>
<protein>
    <recommendedName>
        <fullName evidence="4">DUF1129 family protein</fullName>
    </recommendedName>
</protein>
<reference evidence="2 3" key="1">
    <citation type="journal article" date="2012" name="J. Bacteriol.">
        <title>Complete genome sequences of Desulfosporosinus orientis DSM765T, Desulfosporosinus youngiae DSM17734T, Desulfosporosinus meridiei DSM13257T, and Desulfosporosinus acidiphilus DSM22704T.</title>
        <authorList>
            <person name="Pester M."/>
            <person name="Brambilla E."/>
            <person name="Alazard D."/>
            <person name="Rattei T."/>
            <person name="Weinmaier T."/>
            <person name="Han J."/>
            <person name="Lucas S."/>
            <person name="Lapidus A."/>
            <person name="Cheng J.F."/>
            <person name="Goodwin L."/>
            <person name="Pitluck S."/>
            <person name="Peters L."/>
            <person name="Ovchinnikova G."/>
            <person name="Teshima H."/>
            <person name="Detter J.C."/>
            <person name="Han C.S."/>
            <person name="Tapia R."/>
            <person name="Land M.L."/>
            <person name="Hauser L."/>
            <person name="Kyrpides N.C."/>
            <person name="Ivanova N.N."/>
            <person name="Pagani I."/>
            <person name="Huntmann M."/>
            <person name="Wei C.L."/>
            <person name="Davenport K.W."/>
            <person name="Daligault H."/>
            <person name="Chain P.S."/>
            <person name="Chen A."/>
            <person name="Mavromatis K."/>
            <person name="Markowitz V."/>
            <person name="Szeto E."/>
            <person name="Mikhailova N."/>
            <person name="Pati A."/>
            <person name="Wagner M."/>
            <person name="Woyke T."/>
            <person name="Ollivier B."/>
            <person name="Klenk H.P."/>
            <person name="Spring S."/>
            <person name="Loy A."/>
        </authorList>
    </citation>
    <scope>NUCLEOTIDE SEQUENCE [LARGE SCALE GENOMIC DNA]</scope>
    <source>
        <strain evidence="3">ATCC BAA-275 / DSM 13257 / NCIMB 13706 / S10</strain>
    </source>
</reference>